<reference evidence="1" key="2">
    <citation type="submission" date="2020-09" db="EMBL/GenBank/DDBJ databases">
        <authorList>
            <person name="Sun Q."/>
            <person name="Ohkuma M."/>
        </authorList>
    </citation>
    <scope>NUCLEOTIDE SEQUENCE</scope>
    <source>
        <strain evidence="1">JCM 4346</strain>
    </source>
</reference>
<sequence length="242" mass="25885">MTPVQTELCRAAGRRIVAVRPDLAARHDLTSPEGLLAAQDDIAAQDDTGQTTAVVVIHHVDLARWVRDTCAYAFGLDPDTASAWRRSFTRTVFLAGHPGRLRGRFDFAHIAEDGSAAWTAPGQADQSSLRRLLKLFEGRAAPPPAPDTVVELPGAGTGRPAAHRDLCLATAGRTVADTLVDLNHVLAEAVIDGLLAPGDRLTLRQVPRLTGEHGHLASVRIVFERPGRLMATAGLTQETPLV</sequence>
<proteinExistence type="predicted"/>
<evidence type="ECO:0000313" key="2">
    <source>
        <dbReference type="Proteomes" id="UP000658320"/>
    </source>
</evidence>
<dbReference type="RefSeq" id="WP_189934070.1">
    <property type="nucleotide sequence ID" value="NZ_BMSX01000003.1"/>
</dbReference>
<accession>A0A918C1L5</accession>
<name>A0A918C1L5_9ACTN</name>
<dbReference type="EMBL" id="BMSX01000003">
    <property type="protein sequence ID" value="GGR02599.1"/>
    <property type="molecule type" value="Genomic_DNA"/>
</dbReference>
<dbReference type="Pfam" id="PF19680">
    <property type="entry name" value="DUF6182"/>
    <property type="match status" value="1"/>
</dbReference>
<comment type="caution">
    <text evidence="1">The sequence shown here is derived from an EMBL/GenBank/DDBJ whole genome shotgun (WGS) entry which is preliminary data.</text>
</comment>
<gene>
    <name evidence="1" type="ORF">GCM10010251_18000</name>
</gene>
<evidence type="ECO:0000313" key="1">
    <source>
        <dbReference type="EMBL" id="GGR02599.1"/>
    </source>
</evidence>
<dbReference type="AlphaFoldDB" id="A0A918C1L5"/>
<dbReference type="Proteomes" id="UP000658320">
    <property type="component" value="Unassembled WGS sequence"/>
</dbReference>
<organism evidence="1 2">
    <name type="scientific">Streptomyces aurantiogriseus</name>
    <dbReference type="NCBI Taxonomy" id="66870"/>
    <lineage>
        <taxon>Bacteria</taxon>
        <taxon>Bacillati</taxon>
        <taxon>Actinomycetota</taxon>
        <taxon>Actinomycetes</taxon>
        <taxon>Kitasatosporales</taxon>
        <taxon>Streptomycetaceae</taxon>
        <taxon>Streptomyces</taxon>
    </lineage>
</organism>
<protein>
    <submittedName>
        <fullName evidence="1">Uncharacterized protein</fullName>
    </submittedName>
</protein>
<reference evidence="1" key="1">
    <citation type="journal article" date="2014" name="Int. J. Syst. Evol. Microbiol.">
        <title>Complete genome sequence of Corynebacterium casei LMG S-19264T (=DSM 44701T), isolated from a smear-ripened cheese.</title>
        <authorList>
            <consortium name="US DOE Joint Genome Institute (JGI-PGF)"/>
            <person name="Walter F."/>
            <person name="Albersmeier A."/>
            <person name="Kalinowski J."/>
            <person name="Ruckert C."/>
        </authorList>
    </citation>
    <scope>NUCLEOTIDE SEQUENCE</scope>
    <source>
        <strain evidence="1">JCM 4346</strain>
    </source>
</reference>
<keyword evidence="2" id="KW-1185">Reference proteome</keyword>
<dbReference type="InterPro" id="IPR045754">
    <property type="entry name" value="DUF6182"/>
</dbReference>